<protein>
    <submittedName>
        <fullName evidence="11">ABC transporter permease</fullName>
    </submittedName>
</protein>
<keyword evidence="8 9" id="KW-0472">Membrane</keyword>
<dbReference type="GO" id="GO:0005886">
    <property type="term" value="C:plasma membrane"/>
    <property type="evidence" value="ECO:0007669"/>
    <property type="project" value="UniProtKB-SubCell"/>
</dbReference>
<reference evidence="11" key="1">
    <citation type="submission" date="2021-04" db="EMBL/GenBank/DDBJ databases">
        <title>Draft genome sequence data of methanotrophic Methylovulum sp. strain S1L and Methylomonas sp. strain S2AM isolated from boreal lake water columns.</title>
        <authorList>
            <person name="Rissanen A.J."/>
            <person name="Mangayil R."/>
            <person name="Svenning M.M."/>
            <person name="Khanongnuch R."/>
        </authorList>
    </citation>
    <scope>NUCLEOTIDE SEQUENCE</scope>
    <source>
        <strain evidence="11">S2AM</strain>
    </source>
</reference>
<dbReference type="InterPro" id="IPR013525">
    <property type="entry name" value="ABC2_TM"/>
</dbReference>
<evidence type="ECO:0000259" key="10">
    <source>
        <dbReference type="Pfam" id="PF01061"/>
    </source>
</evidence>
<feature type="transmembrane region" description="Helical" evidence="9">
    <location>
        <begin position="219"/>
        <end position="236"/>
    </location>
</feature>
<keyword evidence="12" id="KW-1185">Reference proteome</keyword>
<dbReference type="PANTHER" id="PTHR30413:SF10">
    <property type="entry name" value="CAPSULE POLYSACCHARIDE EXPORT INNER-MEMBRANE PROTEIN CTRC"/>
    <property type="match status" value="1"/>
</dbReference>
<evidence type="ECO:0000256" key="4">
    <source>
        <dbReference type="ARBA" id="ARBA00022475"/>
    </source>
</evidence>
<evidence type="ECO:0000313" key="11">
    <source>
        <dbReference type="EMBL" id="QWF70867.1"/>
    </source>
</evidence>
<sequence length="248" mass="28417">MILLKNAFYLAWTDTRARYKKSILGPLWLTLGNLVGVLGLSIVWATLLKEEMRSFVPSLTIGMIIWQLVAGAIGDGPTIFIRQAGMIRNVAIPAWFFVIRALARQIINLLHNLVIVLGVVWYFDFPVQSITWLALPGLLLVIFNLFWIMYFLGMLGARFRDVEYLINALLPLLFFISPVIFRPDRLPVNMEIIWLNPFSYFIEVVRSPFLGHIPDTKNYVVMLGILLAGTIMTLIFQRLCGKRIAFWV</sequence>
<keyword evidence="3" id="KW-0813">Transport</keyword>
<gene>
    <name evidence="11" type="ORF">KEF85_16405</name>
</gene>
<keyword evidence="4" id="KW-1003">Cell membrane</keyword>
<dbReference type="RefSeq" id="WP_215582348.1">
    <property type="nucleotide sequence ID" value="NZ_CP073754.1"/>
</dbReference>
<feature type="transmembrane region" description="Helical" evidence="9">
    <location>
        <begin position="164"/>
        <end position="181"/>
    </location>
</feature>
<keyword evidence="7" id="KW-0762">Sugar transport</keyword>
<evidence type="ECO:0000256" key="1">
    <source>
        <dbReference type="ARBA" id="ARBA00004651"/>
    </source>
</evidence>
<dbReference type="GO" id="GO:0015920">
    <property type="term" value="P:lipopolysaccharide transport"/>
    <property type="evidence" value="ECO:0007669"/>
    <property type="project" value="TreeGrafter"/>
</dbReference>
<comment type="similarity">
    <text evidence="2">Belongs to the ABC-2 integral membrane protein family.</text>
</comment>
<feature type="domain" description="ABC-2 type transporter transmembrane" evidence="10">
    <location>
        <begin position="8"/>
        <end position="209"/>
    </location>
</feature>
<keyword evidence="5 9" id="KW-0812">Transmembrane</keyword>
<evidence type="ECO:0000256" key="2">
    <source>
        <dbReference type="ARBA" id="ARBA00007783"/>
    </source>
</evidence>
<evidence type="ECO:0000256" key="6">
    <source>
        <dbReference type="ARBA" id="ARBA00022989"/>
    </source>
</evidence>
<feature type="transmembrane region" description="Helical" evidence="9">
    <location>
        <begin position="106"/>
        <end position="123"/>
    </location>
</feature>
<dbReference type="Pfam" id="PF01061">
    <property type="entry name" value="ABC2_membrane"/>
    <property type="match status" value="1"/>
</dbReference>
<evidence type="ECO:0000313" key="12">
    <source>
        <dbReference type="Proteomes" id="UP000676649"/>
    </source>
</evidence>
<feature type="transmembrane region" description="Helical" evidence="9">
    <location>
        <begin position="27"/>
        <end position="48"/>
    </location>
</feature>
<proteinExistence type="inferred from homology"/>
<organism evidence="11 12">
    <name type="scientific">Methylomonas paludis</name>
    <dbReference type="NCBI Taxonomy" id="1173101"/>
    <lineage>
        <taxon>Bacteria</taxon>
        <taxon>Pseudomonadati</taxon>
        <taxon>Pseudomonadota</taxon>
        <taxon>Gammaproteobacteria</taxon>
        <taxon>Methylococcales</taxon>
        <taxon>Methylococcaceae</taxon>
        <taxon>Methylomonas</taxon>
    </lineage>
</organism>
<dbReference type="Proteomes" id="UP000676649">
    <property type="component" value="Chromosome"/>
</dbReference>
<dbReference type="GO" id="GO:0015774">
    <property type="term" value="P:polysaccharide transport"/>
    <property type="evidence" value="ECO:0007669"/>
    <property type="project" value="UniProtKB-KW"/>
</dbReference>
<feature type="transmembrane region" description="Helical" evidence="9">
    <location>
        <begin position="55"/>
        <end position="73"/>
    </location>
</feature>
<dbReference type="EMBL" id="CP073754">
    <property type="protein sequence ID" value="QWF70867.1"/>
    <property type="molecule type" value="Genomic_DNA"/>
</dbReference>
<dbReference type="AlphaFoldDB" id="A0A975MN55"/>
<dbReference type="GO" id="GO:0140359">
    <property type="term" value="F:ABC-type transporter activity"/>
    <property type="evidence" value="ECO:0007669"/>
    <property type="project" value="InterPro"/>
</dbReference>
<evidence type="ECO:0000256" key="7">
    <source>
        <dbReference type="ARBA" id="ARBA00023047"/>
    </source>
</evidence>
<evidence type="ECO:0000256" key="3">
    <source>
        <dbReference type="ARBA" id="ARBA00022448"/>
    </source>
</evidence>
<dbReference type="KEGG" id="mpad:KEF85_16405"/>
<dbReference type="PANTHER" id="PTHR30413">
    <property type="entry name" value="INNER MEMBRANE TRANSPORT PERMEASE"/>
    <property type="match status" value="1"/>
</dbReference>
<keyword evidence="6 9" id="KW-1133">Transmembrane helix</keyword>
<evidence type="ECO:0000256" key="8">
    <source>
        <dbReference type="ARBA" id="ARBA00023136"/>
    </source>
</evidence>
<name>A0A975MN55_9GAMM</name>
<keyword evidence="7" id="KW-0625">Polysaccharide transport</keyword>
<feature type="transmembrane region" description="Helical" evidence="9">
    <location>
        <begin position="129"/>
        <end position="152"/>
    </location>
</feature>
<evidence type="ECO:0000256" key="9">
    <source>
        <dbReference type="SAM" id="Phobius"/>
    </source>
</evidence>
<accession>A0A975MN55</accession>
<evidence type="ECO:0000256" key="5">
    <source>
        <dbReference type="ARBA" id="ARBA00022692"/>
    </source>
</evidence>
<comment type="subcellular location">
    <subcellularLocation>
        <location evidence="1">Cell membrane</location>
        <topology evidence="1">Multi-pass membrane protein</topology>
    </subcellularLocation>
</comment>